<dbReference type="SMART" id="SM00032">
    <property type="entry name" value="CCP"/>
    <property type="match status" value="4"/>
</dbReference>
<sequence length="667" mass="73936">MSSKSGWTIVIIWLYFGTSQVNTCGKFQFEDNTRRCRPCRKCRKNIDEVIKLGLHVDKCIDTANPTPEWLDGIYYCQGIHDSWPECKEWNPQNGHLSCSNGMRIDTNCRLHCIKDYYPSLNESVTCTGDLEWNKPVPYCVHINDSITTTPKPECPVWSPSHGYINCTNSRDVGSVCTLSCNEGFDPSHNQGITCSKQLQWDGQLPLCVPEPTTTTPRPTCQPLEVLNGTLYCLEDSFSGSECTVICNEGFTLSVNTTVICTDNLIWSDVPPSCDEIQKSPTPIPRCNDIAVENGTVSCTMDFDVGSYCNVTCSKGFNATSYEPLCCRPNQTWSNPLPLCVSSVPVYPITSRPTQDSFIWFIVCAVFGAALVVIVVLALCSLYRNRKNNNIWQIRRSSDSDQIELSESLRFPEDSDCESCGKYCVCLMPKTTSKVSDAEQGQGNHKFVSWSDYHIGGSLDQPIDKPGGSSDEPINHAGGSSDEPINHAAGSSDEPINHAGGSSNEPINHAGGSSDEPINRARGPSNEPINHAGGSSDEPISRAGSSSDTGRNFQISEELASAEALKSISYEDMMELTKLFDRSSLPDKFNWKMLASIVLKLNCHEIEHIEYKHKENETGPTQKIFRRMGTEGKTLFKVINVLESYDTHSNVKEALKILYKYCDDQIVI</sequence>
<dbReference type="Gene3D" id="2.10.70.10">
    <property type="entry name" value="Complement Module, domain 1"/>
    <property type="match status" value="4"/>
</dbReference>
<keyword evidence="7" id="KW-1133">Transmembrane helix</keyword>
<dbReference type="EMBL" id="KB203711">
    <property type="protein sequence ID" value="ESO83384.1"/>
    <property type="molecule type" value="Genomic_DNA"/>
</dbReference>
<dbReference type="HOGENOM" id="CLU_411795_0_0_1"/>
<name>V4B4N7_LOTGI</name>
<dbReference type="InterPro" id="IPR035976">
    <property type="entry name" value="Sushi/SCR/CCP_sf"/>
</dbReference>
<keyword evidence="7" id="KW-0472">Membrane</keyword>
<comment type="caution">
    <text evidence="5">Lacks conserved residue(s) required for the propagation of feature annotation.</text>
</comment>
<dbReference type="InterPro" id="IPR050350">
    <property type="entry name" value="Compl-Cell_Adhes-Reg"/>
</dbReference>
<keyword evidence="3 5" id="KW-1015">Disulfide bond</keyword>
<keyword evidence="8" id="KW-0732">Signal</keyword>
<keyword evidence="7" id="KW-0812">Transmembrane</keyword>
<dbReference type="KEGG" id="lgi:LOTGIDRAFT_236700"/>
<feature type="compositionally biased region" description="Polar residues" evidence="6">
    <location>
        <begin position="542"/>
        <end position="551"/>
    </location>
</feature>
<dbReference type="STRING" id="225164.V4B4N7"/>
<protein>
    <recommendedName>
        <fullName evidence="9">Sushi domain-containing protein</fullName>
    </recommendedName>
</protein>
<dbReference type="OrthoDB" id="6039918at2759"/>
<dbReference type="Gene3D" id="1.10.533.10">
    <property type="entry name" value="Death Domain, Fas"/>
    <property type="match status" value="1"/>
</dbReference>
<proteinExistence type="predicted"/>
<feature type="disulfide bond" evidence="5">
    <location>
        <begin position="180"/>
        <end position="207"/>
    </location>
</feature>
<dbReference type="SUPFAM" id="SSF47986">
    <property type="entry name" value="DEATH domain"/>
    <property type="match status" value="1"/>
</dbReference>
<feature type="disulfide bond" evidence="5">
    <location>
        <begin position="246"/>
        <end position="273"/>
    </location>
</feature>
<evidence type="ECO:0000256" key="1">
    <source>
        <dbReference type="ARBA" id="ARBA00022659"/>
    </source>
</evidence>
<dbReference type="PANTHER" id="PTHR19325">
    <property type="entry name" value="COMPLEMENT COMPONENT-RELATED SUSHI DOMAIN-CONTAINING"/>
    <property type="match status" value="1"/>
</dbReference>
<reference evidence="10 11" key="1">
    <citation type="journal article" date="2013" name="Nature">
        <title>Insights into bilaterian evolution from three spiralian genomes.</title>
        <authorList>
            <person name="Simakov O."/>
            <person name="Marletaz F."/>
            <person name="Cho S.J."/>
            <person name="Edsinger-Gonzales E."/>
            <person name="Havlak P."/>
            <person name="Hellsten U."/>
            <person name="Kuo D.H."/>
            <person name="Larsson T."/>
            <person name="Lv J."/>
            <person name="Arendt D."/>
            <person name="Savage R."/>
            <person name="Osoegawa K."/>
            <person name="de Jong P."/>
            <person name="Grimwood J."/>
            <person name="Chapman J.A."/>
            <person name="Shapiro H."/>
            <person name="Aerts A."/>
            <person name="Otillar R.P."/>
            <person name="Terry A.Y."/>
            <person name="Boore J.L."/>
            <person name="Grigoriev I.V."/>
            <person name="Lindberg D.R."/>
            <person name="Seaver E.C."/>
            <person name="Weisblat D.A."/>
            <person name="Putnam N.H."/>
            <person name="Rokhsar D.S."/>
        </authorList>
    </citation>
    <scope>NUCLEOTIDE SEQUENCE [LARGE SCALE GENOMIC DNA]</scope>
</reference>
<feature type="transmembrane region" description="Helical" evidence="7">
    <location>
        <begin position="357"/>
        <end position="382"/>
    </location>
</feature>
<dbReference type="PROSITE" id="PS50923">
    <property type="entry name" value="SUSHI"/>
    <property type="match status" value="3"/>
</dbReference>
<dbReference type="GeneID" id="20250217"/>
<dbReference type="InterPro" id="IPR011029">
    <property type="entry name" value="DEATH-like_dom_sf"/>
</dbReference>
<dbReference type="Pfam" id="PF00084">
    <property type="entry name" value="Sushi"/>
    <property type="match status" value="4"/>
</dbReference>
<dbReference type="CDD" id="cd00033">
    <property type="entry name" value="CCP"/>
    <property type="match status" value="4"/>
</dbReference>
<dbReference type="CTD" id="20250217"/>
<feature type="domain" description="Sushi" evidence="9">
    <location>
        <begin position="284"/>
        <end position="341"/>
    </location>
</feature>
<dbReference type="SUPFAM" id="SSF57535">
    <property type="entry name" value="Complement control module/SCR domain"/>
    <property type="match status" value="4"/>
</dbReference>
<feature type="disulfide bond" evidence="5">
    <location>
        <begin position="312"/>
        <end position="339"/>
    </location>
</feature>
<feature type="signal peptide" evidence="8">
    <location>
        <begin position="1"/>
        <end position="23"/>
    </location>
</feature>
<evidence type="ECO:0000256" key="4">
    <source>
        <dbReference type="ARBA" id="ARBA00023180"/>
    </source>
</evidence>
<evidence type="ECO:0000256" key="5">
    <source>
        <dbReference type="PROSITE-ProRule" id="PRU00302"/>
    </source>
</evidence>
<dbReference type="PANTHER" id="PTHR19325:SF560">
    <property type="entry name" value="SUSHI, VON WILLEBRAND FACTOR TYPE A, EGF AND PENTRAXIN DOMAIN-CONTAINING PROTEIN 1"/>
    <property type="match status" value="1"/>
</dbReference>
<feature type="domain" description="Sushi" evidence="9">
    <location>
        <begin position="218"/>
        <end position="275"/>
    </location>
</feature>
<dbReference type="InterPro" id="IPR000436">
    <property type="entry name" value="Sushi_SCR_CCP_dom"/>
</dbReference>
<evidence type="ECO:0000256" key="2">
    <source>
        <dbReference type="ARBA" id="ARBA00022737"/>
    </source>
</evidence>
<gene>
    <name evidence="10" type="ORF">LOTGIDRAFT_236700</name>
</gene>
<evidence type="ECO:0000256" key="6">
    <source>
        <dbReference type="SAM" id="MobiDB-lite"/>
    </source>
</evidence>
<evidence type="ECO:0000256" key="8">
    <source>
        <dbReference type="SAM" id="SignalP"/>
    </source>
</evidence>
<keyword evidence="2" id="KW-0677">Repeat</keyword>
<dbReference type="AlphaFoldDB" id="V4B4N7"/>
<organism evidence="10 11">
    <name type="scientific">Lottia gigantea</name>
    <name type="common">Giant owl limpet</name>
    <dbReference type="NCBI Taxonomy" id="225164"/>
    <lineage>
        <taxon>Eukaryota</taxon>
        <taxon>Metazoa</taxon>
        <taxon>Spiralia</taxon>
        <taxon>Lophotrochozoa</taxon>
        <taxon>Mollusca</taxon>
        <taxon>Gastropoda</taxon>
        <taxon>Patellogastropoda</taxon>
        <taxon>Lottioidea</taxon>
        <taxon>Lottiidae</taxon>
        <taxon>Lottia</taxon>
    </lineage>
</organism>
<evidence type="ECO:0000313" key="11">
    <source>
        <dbReference type="Proteomes" id="UP000030746"/>
    </source>
</evidence>
<dbReference type="Proteomes" id="UP000030746">
    <property type="component" value="Unassembled WGS sequence"/>
</dbReference>
<feature type="domain" description="Sushi" evidence="9">
    <location>
        <begin position="152"/>
        <end position="209"/>
    </location>
</feature>
<keyword evidence="1 5" id="KW-0768">Sushi</keyword>
<evidence type="ECO:0000256" key="3">
    <source>
        <dbReference type="ARBA" id="ARBA00023157"/>
    </source>
</evidence>
<feature type="chain" id="PRO_5004717779" description="Sushi domain-containing protein" evidence="8">
    <location>
        <begin position="24"/>
        <end position="667"/>
    </location>
</feature>
<dbReference type="RefSeq" id="XP_009065985.1">
    <property type="nucleotide sequence ID" value="XM_009067737.1"/>
</dbReference>
<feature type="region of interest" description="Disordered" evidence="6">
    <location>
        <begin position="457"/>
        <end position="551"/>
    </location>
</feature>
<evidence type="ECO:0000259" key="9">
    <source>
        <dbReference type="PROSITE" id="PS50923"/>
    </source>
</evidence>
<evidence type="ECO:0000256" key="7">
    <source>
        <dbReference type="SAM" id="Phobius"/>
    </source>
</evidence>
<keyword evidence="4" id="KW-0325">Glycoprotein</keyword>
<keyword evidence="11" id="KW-1185">Reference proteome</keyword>
<evidence type="ECO:0000313" key="10">
    <source>
        <dbReference type="EMBL" id="ESO83384.1"/>
    </source>
</evidence>
<accession>V4B4N7</accession>